<dbReference type="SUPFAM" id="SSF52540">
    <property type="entry name" value="P-loop containing nucleoside triphosphate hydrolases"/>
    <property type="match status" value="1"/>
</dbReference>
<sequence length="510" mass="54504">MALARTVTVAFEGATATIVDVEANVGPGLPGTYIVGLADKSVAESRDRIKLATQNSGLAWPKTKIIVSLSPAALKKSGSHFDLAMVLSILFASDHDAYAETILTTTMFLGEASLNGRIRPVAGVIPAILAAKKAGFTRVVIPAENAAEAALCEDIDIFCVESLAQVVRCVTGDEEWEPIDRGEVDPPINHKQLLDMRDVAGQPEARRAAEIAAAGKHNFLMIGPPGSGKSMLAARMPGILPELTPDEKLEATAIHSVAGKAFNGPIMSPPYVAPHHSVTRAALIGGGSGNPVPGAVSLAHRGVLFLDEVSEIPAAILDSLRTPLEQGYVRLIRSRRDVYFPARFQLIMAANPCQCGAEEPSACRCSANARARYLNNVSGPLRDRLDMIVCTHARGAVIRSDVQESTAMIRDRVIEARGRAGHRWARAGRPTLSNGEVDGAWLRREYPADEEAMEYLAVYLAKGAISQRGVDRTLKVAWTIADLAGAEVPDIDHVAQALELHDYGSWEVAA</sequence>
<reference evidence="3" key="1">
    <citation type="submission" date="2017-12" db="EMBL/GenBank/DDBJ databases">
        <authorList>
            <person name="Thomas-White K."/>
            <person name="Wolfe A.J."/>
        </authorList>
    </citation>
    <scope>NUCLEOTIDE SEQUENCE</scope>
    <source>
        <strain evidence="3">UMB0763</strain>
    </source>
</reference>
<dbReference type="InterPro" id="IPR025158">
    <property type="entry name" value="Mg_chelat-rel_C"/>
</dbReference>
<dbReference type="Gene3D" id="3.40.50.300">
    <property type="entry name" value="P-loop containing nucleotide triphosphate hydrolases"/>
    <property type="match status" value="1"/>
</dbReference>
<dbReference type="Pfam" id="PF13335">
    <property type="entry name" value="Mg_chelatase_C"/>
    <property type="match status" value="1"/>
</dbReference>
<dbReference type="InterPro" id="IPR027417">
    <property type="entry name" value="P-loop_NTPase"/>
</dbReference>
<evidence type="ECO:0000313" key="3">
    <source>
        <dbReference type="EMBL" id="WOT03058.1"/>
    </source>
</evidence>
<organism evidence="3 4">
    <name type="scientific">Corynebacterium pyruviciproducens</name>
    <dbReference type="NCBI Taxonomy" id="598660"/>
    <lineage>
        <taxon>Bacteria</taxon>
        <taxon>Bacillati</taxon>
        <taxon>Actinomycetota</taxon>
        <taxon>Actinomycetes</taxon>
        <taxon>Mycobacteriales</taxon>
        <taxon>Corynebacteriaceae</taxon>
        <taxon>Corynebacterium</taxon>
    </lineage>
</organism>
<reference evidence="3" key="2">
    <citation type="submission" date="2023-10" db="EMBL/GenBank/DDBJ databases">
        <authorList>
            <person name="Choi B."/>
        </authorList>
    </citation>
    <scope>NUCLEOTIDE SEQUENCE</scope>
    <source>
        <strain evidence="3">UMB0763</strain>
    </source>
</reference>
<dbReference type="SUPFAM" id="SSF54211">
    <property type="entry name" value="Ribosomal protein S5 domain 2-like"/>
    <property type="match status" value="1"/>
</dbReference>
<gene>
    <name evidence="3" type="ORF">CYJ47_04615</name>
</gene>
<evidence type="ECO:0000256" key="1">
    <source>
        <dbReference type="ARBA" id="ARBA00006354"/>
    </source>
</evidence>
<protein>
    <submittedName>
        <fullName evidence="3">YifB family Mg chelatase-like AAA ATPase</fullName>
    </submittedName>
</protein>
<evidence type="ECO:0000259" key="2">
    <source>
        <dbReference type="SMART" id="SM00382"/>
    </source>
</evidence>
<comment type="similarity">
    <text evidence="1">Belongs to the Mg-chelatase subunits D/I family. ComM subfamily.</text>
</comment>
<dbReference type="PANTHER" id="PTHR32039:SF7">
    <property type="entry name" value="COMPETENCE PROTEIN COMM"/>
    <property type="match status" value="1"/>
</dbReference>
<dbReference type="Gene3D" id="3.30.230.10">
    <property type="match status" value="1"/>
</dbReference>
<dbReference type="Pfam" id="PF01078">
    <property type="entry name" value="Mg_chelatase"/>
    <property type="match status" value="1"/>
</dbReference>
<dbReference type="Proteomes" id="UP000234560">
    <property type="component" value="Chromosome"/>
</dbReference>
<dbReference type="EMBL" id="CP136958">
    <property type="protein sequence ID" value="WOT03058.1"/>
    <property type="molecule type" value="Genomic_DNA"/>
</dbReference>
<feature type="domain" description="AAA+ ATPase" evidence="2">
    <location>
        <begin position="215"/>
        <end position="344"/>
    </location>
</feature>
<dbReference type="KEGG" id="cpyr:CYJ47_04615"/>
<accession>A0AAF0YX49</accession>
<dbReference type="PANTHER" id="PTHR32039">
    <property type="entry name" value="MAGNESIUM-CHELATASE SUBUNIT CHLI"/>
    <property type="match status" value="1"/>
</dbReference>
<evidence type="ECO:0000313" key="4">
    <source>
        <dbReference type="Proteomes" id="UP000234560"/>
    </source>
</evidence>
<dbReference type="NCBIfam" id="TIGR00368">
    <property type="entry name" value="YifB family Mg chelatase-like AAA ATPase"/>
    <property type="match status" value="1"/>
</dbReference>
<dbReference type="InterPro" id="IPR045006">
    <property type="entry name" value="CHLI-like"/>
</dbReference>
<dbReference type="InterPro" id="IPR004482">
    <property type="entry name" value="Mg_chelat-rel"/>
</dbReference>
<dbReference type="SMART" id="SM00382">
    <property type="entry name" value="AAA"/>
    <property type="match status" value="1"/>
</dbReference>
<dbReference type="GO" id="GO:0005524">
    <property type="term" value="F:ATP binding"/>
    <property type="evidence" value="ECO:0007669"/>
    <property type="project" value="InterPro"/>
</dbReference>
<dbReference type="Pfam" id="PF13541">
    <property type="entry name" value="ChlI"/>
    <property type="match status" value="1"/>
</dbReference>
<dbReference type="InterPro" id="IPR003593">
    <property type="entry name" value="AAA+_ATPase"/>
</dbReference>
<dbReference type="AlphaFoldDB" id="A0AAF0YX49"/>
<dbReference type="InterPro" id="IPR014721">
    <property type="entry name" value="Ribsml_uS5_D2-typ_fold_subgr"/>
</dbReference>
<proteinExistence type="inferred from homology"/>
<name>A0AAF0YX49_9CORY</name>
<dbReference type="RefSeq" id="WP_016459261.1">
    <property type="nucleotide sequence ID" value="NZ_CP136958.1"/>
</dbReference>
<dbReference type="InterPro" id="IPR020568">
    <property type="entry name" value="Ribosomal_Su5_D2-typ_SF"/>
</dbReference>
<dbReference type="InterPro" id="IPR000523">
    <property type="entry name" value="Mg_chelatse_chII-like_cat_dom"/>
</dbReference>